<gene>
    <name evidence="1" type="ORF">OLEA9_A059035</name>
</gene>
<reference evidence="1 2" key="1">
    <citation type="submission" date="2019-12" db="EMBL/GenBank/DDBJ databases">
        <authorList>
            <person name="Alioto T."/>
            <person name="Alioto T."/>
            <person name="Gomez Garrido J."/>
        </authorList>
    </citation>
    <scope>NUCLEOTIDE SEQUENCE [LARGE SCALE GENOMIC DNA]</scope>
</reference>
<protein>
    <submittedName>
        <fullName evidence="1">Uncharacterized protein</fullName>
    </submittedName>
</protein>
<comment type="caution">
    <text evidence="1">The sequence shown here is derived from an EMBL/GenBank/DDBJ whole genome shotgun (WGS) entry which is preliminary data.</text>
</comment>
<keyword evidence="2" id="KW-1185">Reference proteome</keyword>
<dbReference type="EMBL" id="CACTIH010008034">
    <property type="protein sequence ID" value="CAA3019081.1"/>
    <property type="molecule type" value="Genomic_DNA"/>
</dbReference>
<sequence>MGGILLLRRLNLTTMEILVAVDSSVAATRAVAFATKAINITAASGCRSGRGASWILGRSTQVIGFVCCGGDGPVKQSIHGSISYSIEGGLLTRNGEEWATALVRISKMICVVMLGS</sequence>
<proteinExistence type="predicted"/>
<accession>A0A8S0UL25</accession>
<organism evidence="1 2">
    <name type="scientific">Olea europaea subsp. europaea</name>
    <dbReference type="NCBI Taxonomy" id="158383"/>
    <lineage>
        <taxon>Eukaryota</taxon>
        <taxon>Viridiplantae</taxon>
        <taxon>Streptophyta</taxon>
        <taxon>Embryophyta</taxon>
        <taxon>Tracheophyta</taxon>
        <taxon>Spermatophyta</taxon>
        <taxon>Magnoliopsida</taxon>
        <taxon>eudicotyledons</taxon>
        <taxon>Gunneridae</taxon>
        <taxon>Pentapetalae</taxon>
        <taxon>asterids</taxon>
        <taxon>lamiids</taxon>
        <taxon>Lamiales</taxon>
        <taxon>Oleaceae</taxon>
        <taxon>Oleeae</taxon>
        <taxon>Olea</taxon>
    </lineage>
</organism>
<name>A0A8S0UL25_OLEEU</name>
<evidence type="ECO:0000313" key="2">
    <source>
        <dbReference type="Proteomes" id="UP000594638"/>
    </source>
</evidence>
<dbReference type="Gramene" id="OE9A059035T1">
    <property type="protein sequence ID" value="OE9A059035C1"/>
    <property type="gene ID" value="OE9A059035"/>
</dbReference>
<dbReference type="Proteomes" id="UP000594638">
    <property type="component" value="Unassembled WGS sequence"/>
</dbReference>
<evidence type="ECO:0000313" key="1">
    <source>
        <dbReference type="EMBL" id="CAA3019081.1"/>
    </source>
</evidence>
<dbReference type="AlphaFoldDB" id="A0A8S0UL25"/>